<dbReference type="PANTHER" id="PTHR36007:SF2">
    <property type="entry name" value="TRANSPORT PROTEIN-RELATED"/>
    <property type="match status" value="1"/>
</dbReference>
<feature type="transmembrane region" description="Helical" evidence="1">
    <location>
        <begin position="45"/>
        <end position="64"/>
    </location>
</feature>
<evidence type="ECO:0000313" key="2">
    <source>
        <dbReference type="EMBL" id="OGF31900.1"/>
    </source>
</evidence>
<keyword evidence="1" id="KW-0472">Membrane</keyword>
<comment type="caution">
    <text evidence="2">The sequence shown here is derived from an EMBL/GenBank/DDBJ whole genome shotgun (WGS) entry which is preliminary data.</text>
</comment>
<evidence type="ECO:0000313" key="3">
    <source>
        <dbReference type="Proteomes" id="UP000179001"/>
    </source>
</evidence>
<evidence type="ECO:0008006" key="4">
    <source>
        <dbReference type="Google" id="ProtNLM"/>
    </source>
</evidence>
<dbReference type="Pfam" id="PF06695">
    <property type="entry name" value="Sm_multidrug_ex"/>
    <property type="match status" value="1"/>
</dbReference>
<dbReference type="InterPro" id="IPR009577">
    <property type="entry name" value="Sm_multidrug_ex"/>
</dbReference>
<reference evidence="2 3" key="1">
    <citation type="journal article" date="2016" name="Nat. Commun.">
        <title>Thousands of microbial genomes shed light on interconnected biogeochemical processes in an aquifer system.</title>
        <authorList>
            <person name="Anantharaman K."/>
            <person name="Brown C.T."/>
            <person name="Hug L.A."/>
            <person name="Sharon I."/>
            <person name="Castelle C.J."/>
            <person name="Probst A.J."/>
            <person name="Thomas B.C."/>
            <person name="Singh A."/>
            <person name="Wilkins M.J."/>
            <person name="Karaoz U."/>
            <person name="Brodie E.L."/>
            <person name="Williams K.H."/>
            <person name="Hubbard S.S."/>
            <person name="Banfield J.F."/>
        </authorList>
    </citation>
    <scope>NUCLEOTIDE SEQUENCE [LARGE SCALE GENOMIC DNA]</scope>
</reference>
<sequence length="161" mass="18048">MFFLELVKNLPAELATFLLALIPVTELRASIPIAVGWFNLPILQAFFWSVLGSIFITLVLVYLIDIVSKQLMKFKLGLKFFTWLFARTRRKFEGKYLKYGEIALVIFVAIPLPITGVWTGSVAAFLFGIDRMRSVLLISLGTLIAGIIVSVLTYIGVLAFK</sequence>
<proteinExistence type="predicted"/>
<dbReference type="Proteomes" id="UP000179001">
    <property type="component" value="Unassembled WGS sequence"/>
</dbReference>
<protein>
    <recommendedName>
        <fullName evidence="4">Ligand-binding protein SH3</fullName>
    </recommendedName>
</protein>
<accession>A0A1F5SYX1</accession>
<organism evidence="2 3">
    <name type="scientific">Candidatus Falkowbacteria bacterium RIFOXYC2_FULL_36_12</name>
    <dbReference type="NCBI Taxonomy" id="1798002"/>
    <lineage>
        <taxon>Bacteria</taxon>
        <taxon>Candidatus Falkowiibacteriota</taxon>
    </lineage>
</organism>
<keyword evidence="1" id="KW-1133">Transmembrane helix</keyword>
<gene>
    <name evidence="2" type="ORF">A2478_05475</name>
</gene>
<evidence type="ECO:0000256" key="1">
    <source>
        <dbReference type="SAM" id="Phobius"/>
    </source>
</evidence>
<dbReference type="PANTHER" id="PTHR36007">
    <property type="entry name" value="TRANSPORT PROTEIN-RELATED"/>
    <property type="match status" value="1"/>
</dbReference>
<dbReference type="AlphaFoldDB" id="A0A1F5SYX1"/>
<dbReference type="EMBL" id="MFGJ01000007">
    <property type="protein sequence ID" value="OGF31900.1"/>
    <property type="molecule type" value="Genomic_DNA"/>
</dbReference>
<feature type="transmembrane region" description="Helical" evidence="1">
    <location>
        <begin position="135"/>
        <end position="160"/>
    </location>
</feature>
<name>A0A1F5SYX1_9BACT</name>
<feature type="transmembrane region" description="Helical" evidence="1">
    <location>
        <begin position="99"/>
        <end position="129"/>
    </location>
</feature>
<keyword evidence="1" id="KW-0812">Transmembrane</keyword>